<comment type="caution">
    <text evidence="1">The sequence shown here is derived from an EMBL/GenBank/DDBJ whole genome shotgun (WGS) entry which is preliminary data.</text>
</comment>
<gene>
    <name evidence="1" type="ORF">GGR27_003174</name>
</gene>
<proteinExistence type="predicted"/>
<protein>
    <submittedName>
        <fullName evidence="1">Uncharacterized protein</fullName>
    </submittedName>
</protein>
<accession>A0ABX0XEL4</accession>
<dbReference type="Proteomes" id="UP000770785">
    <property type="component" value="Unassembled WGS sequence"/>
</dbReference>
<organism evidence="1 2">
    <name type="scientific">Neolewinella antarctica</name>
    <dbReference type="NCBI Taxonomy" id="442734"/>
    <lineage>
        <taxon>Bacteria</taxon>
        <taxon>Pseudomonadati</taxon>
        <taxon>Bacteroidota</taxon>
        <taxon>Saprospiria</taxon>
        <taxon>Saprospirales</taxon>
        <taxon>Lewinellaceae</taxon>
        <taxon>Neolewinella</taxon>
    </lineage>
</organism>
<name>A0ABX0XEL4_9BACT</name>
<evidence type="ECO:0000313" key="2">
    <source>
        <dbReference type="Proteomes" id="UP000770785"/>
    </source>
</evidence>
<evidence type="ECO:0000313" key="1">
    <source>
        <dbReference type="EMBL" id="NJC27657.1"/>
    </source>
</evidence>
<dbReference type="RefSeq" id="WP_168038948.1">
    <property type="nucleotide sequence ID" value="NZ_JAATJH010000005.1"/>
</dbReference>
<dbReference type="EMBL" id="JAATJH010000005">
    <property type="protein sequence ID" value="NJC27657.1"/>
    <property type="molecule type" value="Genomic_DNA"/>
</dbReference>
<reference evidence="1 2" key="1">
    <citation type="submission" date="2020-03" db="EMBL/GenBank/DDBJ databases">
        <title>Genomic Encyclopedia of Type Strains, Phase IV (KMG-IV): sequencing the most valuable type-strain genomes for metagenomic binning, comparative biology and taxonomic classification.</title>
        <authorList>
            <person name="Goeker M."/>
        </authorList>
    </citation>
    <scope>NUCLEOTIDE SEQUENCE [LARGE SCALE GENOMIC DNA]</scope>
    <source>
        <strain evidence="1 2">DSM 105096</strain>
    </source>
</reference>
<sequence length="107" mass="12355">MGIDQMKRKLTDFIKHSDNEEELLTGVKKLISSYEQSTSDIIEKRRKGMRFPDLSAHPNIKQGFDLADYPARGPLIENFTEKFFEETKDLKWDTTVEEDAAMLKSLG</sequence>
<keyword evidence="2" id="KW-1185">Reference proteome</keyword>